<dbReference type="AlphaFoldDB" id="A0A8H7FB57"/>
<protein>
    <recommendedName>
        <fullName evidence="7 10">Peroxisomal membrane protein PEX14</fullName>
    </recommendedName>
    <alternativeName>
        <fullName evidence="8 10">Peroxin-14</fullName>
    </alternativeName>
</protein>
<evidence type="ECO:0000256" key="2">
    <source>
        <dbReference type="ARBA" id="ARBA00022448"/>
    </source>
</evidence>
<dbReference type="GO" id="GO:0005102">
    <property type="term" value="F:signaling receptor binding"/>
    <property type="evidence" value="ECO:0007669"/>
    <property type="project" value="TreeGrafter"/>
</dbReference>
<dbReference type="EMBL" id="JABXXO010000001">
    <property type="protein sequence ID" value="KAF7784368.1"/>
    <property type="molecule type" value="Genomic_DNA"/>
</dbReference>
<feature type="coiled-coil region" evidence="11">
    <location>
        <begin position="117"/>
        <end position="172"/>
    </location>
</feature>
<evidence type="ECO:0000256" key="6">
    <source>
        <dbReference type="ARBA" id="ARBA00023140"/>
    </source>
</evidence>
<dbReference type="PANTHER" id="PTHR23058:SF0">
    <property type="entry name" value="PEROXISOMAL MEMBRANE PROTEIN PEX14"/>
    <property type="match status" value="1"/>
</dbReference>
<feature type="compositionally biased region" description="Low complexity" evidence="12">
    <location>
        <begin position="267"/>
        <end position="278"/>
    </location>
</feature>
<evidence type="ECO:0000259" key="13">
    <source>
        <dbReference type="Pfam" id="PF04695"/>
    </source>
</evidence>
<accession>A0A8H7FB57</accession>
<feature type="compositionally biased region" description="Polar residues" evidence="12">
    <location>
        <begin position="255"/>
        <end position="265"/>
    </location>
</feature>
<dbReference type="GO" id="GO:0005778">
    <property type="term" value="C:peroxisomal membrane"/>
    <property type="evidence" value="ECO:0007669"/>
    <property type="project" value="UniProtKB-SubCell"/>
</dbReference>
<dbReference type="InterPro" id="IPR025655">
    <property type="entry name" value="PEX14"/>
</dbReference>
<comment type="caution">
    <text evidence="14">The sequence shown here is derived from an EMBL/GenBank/DDBJ whole genome shotgun (WGS) entry which is preliminary data.</text>
</comment>
<comment type="function">
    <text evidence="10">Component of the PEX13-PEX14 docking complex, a translocon channel that specifically mediates the import of peroxisomal cargo proteins bound to PEX5 receptor. The PEX13-PEX14 docking complex forms a large import pore which can be opened to a diameter of about 9 nm. Mechanistically, PEX5 receptor along with cargo proteins associates with the PEX14 subunit of the PEX13-PEX14 docking complex in the cytosol, leading to the insertion of the receptor into the organelle membrane with the concomitant translocation of the cargo into the peroxisome matrix.</text>
</comment>
<dbReference type="PANTHER" id="PTHR23058">
    <property type="entry name" value="PEROXISOMAL MEMBRANE PROTEIN PEX14"/>
    <property type="match status" value="1"/>
</dbReference>
<feature type="region of interest" description="Disordered" evidence="12">
    <location>
        <begin position="255"/>
        <end position="310"/>
    </location>
</feature>
<keyword evidence="11" id="KW-0175">Coiled coil</keyword>
<sequence>MSSPDRQELLRNAVVFLQDPKTQASPFAQRIQFLEAKGLTPQEIDIAIKQSSSSTQSPNHQPAFVANYSQTLSYPPGAQRWDWRDYFVTAVISGAITYGAISLFKKYLQPHLQPPTASAYEEDRDALNAQFDAAEALLKEIQNETTAVRAAVEEQKSKIDRTTQDVEEVVGEMRQNEIRTRDEMREVREEVNNIRDMLPKMIERNKEHHTQSLNELQQEMKSLKALLLNRPTGLPASPNPLLPITRPSIPAWQLASSTTSNTTPGIATPTAEPATVTPLSYRTDSPTPLSNGKGKEVDMDVNAVSSSASS</sequence>
<keyword evidence="6 10" id="KW-0576">Peroxisome</keyword>
<evidence type="ECO:0000256" key="7">
    <source>
        <dbReference type="ARBA" id="ARBA00029502"/>
    </source>
</evidence>
<evidence type="ECO:0000256" key="4">
    <source>
        <dbReference type="ARBA" id="ARBA00023010"/>
    </source>
</evidence>
<evidence type="ECO:0000256" key="3">
    <source>
        <dbReference type="ARBA" id="ARBA00022927"/>
    </source>
</evidence>
<dbReference type="Proteomes" id="UP000629468">
    <property type="component" value="Unassembled WGS sequence"/>
</dbReference>
<evidence type="ECO:0000256" key="8">
    <source>
        <dbReference type="ARBA" id="ARBA00029691"/>
    </source>
</evidence>
<evidence type="ECO:0000313" key="15">
    <source>
        <dbReference type="Proteomes" id="UP000629468"/>
    </source>
</evidence>
<dbReference type="GO" id="GO:1990429">
    <property type="term" value="C:peroxisomal importomer complex"/>
    <property type="evidence" value="ECO:0007669"/>
    <property type="project" value="TreeGrafter"/>
</dbReference>
<evidence type="ECO:0000256" key="5">
    <source>
        <dbReference type="ARBA" id="ARBA00023136"/>
    </source>
</evidence>
<dbReference type="Gene3D" id="1.10.10.10">
    <property type="entry name" value="Winged helix-like DNA-binding domain superfamily/Winged helix DNA-binding domain"/>
    <property type="match status" value="1"/>
</dbReference>
<dbReference type="InterPro" id="IPR036388">
    <property type="entry name" value="WH-like_DNA-bd_sf"/>
</dbReference>
<evidence type="ECO:0000313" key="14">
    <source>
        <dbReference type="EMBL" id="KAF7784368.1"/>
    </source>
</evidence>
<comment type="subcellular location">
    <subcellularLocation>
        <location evidence="9 10">Peroxisome membrane</location>
    </subcellularLocation>
</comment>
<keyword evidence="5 10" id="KW-0472">Membrane</keyword>
<keyword evidence="2 10" id="KW-0813">Transport</keyword>
<dbReference type="GO" id="GO:0016560">
    <property type="term" value="P:protein import into peroxisome matrix, docking"/>
    <property type="evidence" value="ECO:0007669"/>
    <property type="project" value="UniProtKB-UniRule"/>
</dbReference>
<dbReference type="InterPro" id="IPR006785">
    <property type="entry name" value="Pex14_N"/>
</dbReference>
<feature type="domain" description="Peroxisome membrane anchor protein Pex14p N-terminal" evidence="13">
    <location>
        <begin position="5"/>
        <end position="49"/>
    </location>
</feature>
<name>A0A8H7FB57_AGABI</name>
<comment type="similarity">
    <text evidence="1 10">Belongs to the peroxin-14 family.</text>
</comment>
<evidence type="ECO:0000256" key="1">
    <source>
        <dbReference type="ARBA" id="ARBA00005443"/>
    </source>
</evidence>
<feature type="compositionally biased region" description="Polar residues" evidence="12">
    <location>
        <begin position="280"/>
        <end position="290"/>
    </location>
</feature>
<dbReference type="Pfam" id="PF04695">
    <property type="entry name" value="Pex14_N"/>
    <property type="match status" value="1"/>
</dbReference>
<reference evidence="14 15" key="1">
    <citation type="journal article" name="Sci. Rep.">
        <title>Telomere-to-telomere assembled and centromere annotated genomes of the two main subspecies of the button mushroom Agaricus bisporus reveal especially polymorphic chromosome ends.</title>
        <authorList>
            <person name="Sonnenberg A.S.M."/>
            <person name="Sedaghat-Telgerd N."/>
            <person name="Lavrijssen B."/>
            <person name="Ohm R.A."/>
            <person name="Hendrickx P.M."/>
            <person name="Scholtmeijer K."/>
            <person name="Baars J.J.P."/>
            <person name="van Peer A."/>
        </authorList>
    </citation>
    <scope>NUCLEOTIDE SEQUENCE [LARGE SCALE GENOMIC DNA]</scope>
    <source>
        <strain evidence="14 15">H119_p4</strain>
    </source>
</reference>
<keyword evidence="3 10" id="KW-0653">Protein transport</keyword>
<proteinExistence type="inferred from homology"/>
<evidence type="ECO:0000256" key="12">
    <source>
        <dbReference type="SAM" id="MobiDB-lite"/>
    </source>
</evidence>
<evidence type="ECO:0000256" key="11">
    <source>
        <dbReference type="SAM" id="Coils"/>
    </source>
</evidence>
<evidence type="ECO:0000256" key="9">
    <source>
        <dbReference type="ARBA" id="ARBA00046271"/>
    </source>
</evidence>
<keyword evidence="4" id="KW-0811">Translocation</keyword>
<organism evidence="14 15">
    <name type="scientific">Agaricus bisporus var. burnettii</name>
    <dbReference type="NCBI Taxonomy" id="192524"/>
    <lineage>
        <taxon>Eukaryota</taxon>
        <taxon>Fungi</taxon>
        <taxon>Dikarya</taxon>
        <taxon>Basidiomycota</taxon>
        <taxon>Agaricomycotina</taxon>
        <taxon>Agaricomycetes</taxon>
        <taxon>Agaricomycetidae</taxon>
        <taxon>Agaricales</taxon>
        <taxon>Agaricineae</taxon>
        <taxon>Agaricaceae</taxon>
        <taxon>Agaricus</taxon>
    </lineage>
</organism>
<evidence type="ECO:0000256" key="10">
    <source>
        <dbReference type="RuleBase" id="RU367032"/>
    </source>
</evidence>
<gene>
    <name evidence="14" type="ORF">Agabi119p4_533</name>
</gene>